<protein>
    <recommendedName>
        <fullName evidence="2">Pyridoxal phosphate homeostasis protein</fullName>
        <shortName evidence="2">PLP homeostasis protein</shortName>
    </recommendedName>
</protein>
<dbReference type="PANTHER" id="PTHR10146:SF14">
    <property type="entry name" value="PYRIDOXAL PHOSPHATE HOMEOSTASIS PROTEIN"/>
    <property type="match status" value="1"/>
</dbReference>
<dbReference type="PROSITE" id="PS01211">
    <property type="entry name" value="UPF0001"/>
    <property type="match status" value="1"/>
</dbReference>
<evidence type="ECO:0000256" key="2">
    <source>
        <dbReference type="HAMAP-Rule" id="MF_03225"/>
    </source>
</evidence>
<dbReference type="GO" id="GO:0030170">
    <property type="term" value="F:pyridoxal phosphate binding"/>
    <property type="evidence" value="ECO:0007669"/>
    <property type="project" value="UniProtKB-UniRule"/>
</dbReference>
<comment type="similarity">
    <text evidence="2 3">Belongs to the pyridoxal phosphate-binding protein YggS/PROSC family.</text>
</comment>
<dbReference type="InterPro" id="IPR001608">
    <property type="entry name" value="Ala_racemase_N"/>
</dbReference>
<evidence type="ECO:0000256" key="3">
    <source>
        <dbReference type="RuleBase" id="RU004514"/>
    </source>
</evidence>
<evidence type="ECO:0000313" key="5">
    <source>
        <dbReference type="EMBL" id="CAD8432054.1"/>
    </source>
</evidence>
<sequence>MKPAEMVLEAYKLGQRHFGENYVQELVVKSAEVPSDVRWHFIGHLQSNKCRQVLGVKNLYVVETVDSKKLANNLNRICGEMKRSLMVYVQVNTSGETQKFGVPPENCVGLVKHIVTECKNLDFGGLMTIGDYSPTPKPDCFERLLNCSKAVETDLKIDMKTKALSMGMSADFELAIEMGSTSVRVGSALFGARPPKKE</sequence>
<evidence type="ECO:0000256" key="1">
    <source>
        <dbReference type="ARBA" id="ARBA00022898"/>
    </source>
</evidence>
<dbReference type="InterPro" id="IPR029066">
    <property type="entry name" value="PLP-binding_barrel"/>
</dbReference>
<feature type="modified residue" description="N6-(pyridoxal phosphate)lysine" evidence="2">
    <location>
        <position position="2"/>
    </location>
</feature>
<accession>A0A7S0GLL9</accession>
<dbReference type="SUPFAM" id="SSF51419">
    <property type="entry name" value="PLP-binding barrel"/>
    <property type="match status" value="1"/>
</dbReference>
<name>A0A7S0GLL9_9EUKA</name>
<dbReference type="PANTHER" id="PTHR10146">
    <property type="entry name" value="PROLINE SYNTHETASE CO-TRANSCRIBED BACTERIAL HOMOLOG PROTEIN"/>
    <property type="match status" value="1"/>
</dbReference>
<reference evidence="5" key="1">
    <citation type="submission" date="2021-01" db="EMBL/GenBank/DDBJ databases">
        <authorList>
            <person name="Corre E."/>
            <person name="Pelletier E."/>
            <person name="Niang G."/>
            <person name="Scheremetjew M."/>
            <person name="Finn R."/>
            <person name="Kale V."/>
            <person name="Holt S."/>
            <person name="Cochrane G."/>
            <person name="Meng A."/>
            <person name="Brown T."/>
            <person name="Cohen L."/>
        </authorList>
    </citation>
    <scope>NUCLEOTIDE SEQUENCE</scope>
    <source>
        <strain evidence="5">CCMP2058</strain>
    </source>
</reference>
<organism evidence="5">
    <name type="scientific">Amorphochlora amoebiformis</name>
    <dbReference type="NCBI Taxonomy" id="1561963"/>
    <lineage>
        <taxon>Eukaryota</taxon>
        <taxon>Sar</taxon>
        <taxon>Rhizaria</taxon>
        <taxon>Cercozoa</taxon>
        <taxon>Chlorarachniophyceae</taxon>
        <taxon>Amorphochlora</taxon>
    </lineage>
</organism>
<dbReference type="Gene3D" id="3.20.20.10">
    <property type="entry name" value="Alanine racemase"/>
    <property type="match status" value="1"/>
</dbReference>
<dbReference type="InterPro" id="IPR011078">
    <property type="entry name" value="PyrdxlP_homeostasis"/>
</dbReference>
<feature type="domain" description="Alanine racemase N-terminal" evidence="4">
    <location>
        <begin position="7"/>
        <end position="194"/>
    </location>
</feature>
<dbReference type="EMBL" id="HBEM01002741">
    <property type="protein sequence ID" value="CAD8432054.1"/>
    <property type="molecule type" value="Transcribed_RNA"/>
</dbReference>
<dbReference type="Pfam" id="PF01168">
    <property type="entry name" value="Ala_racemase_N"/>
    <property type="match status" value="1"/>
</dbReference>
<evidence type="ECO:0000259" key="4">
    <source>
        <dbReference type="Pfam" id="PF01168"/>
    </source>
</evidence>
<dbReference type="PIRSF" id="PIRSF004848">
    <property type="entry name" value="YBL036c_PLPDEIII"/>
    <property type="match status" value="1"/>
</dbReference>
<comment type="function">
    <text evidence="2">Pyridoxal 5'-phosphate (PLP)-binding protein, which may be involved in intracellular homeostatic regulation of pyridoxal 5'-phosphate (PLP), the active form of vitamin B6.</text>
</comment>
<keyword evidence="1 2" id="KW-0663">Pyridoxal phosphate</keyword>
<gene>
    <name evidence="5" type="ORF">LAMO00422_LOCUS1960</name>
</gene>
<dbReference type="NCBIfam" id="TIGR00044">
    <property type="entry name" value="YggS family pyridoxal phosphate-dependent enzyme"/>
    <property type="match status" value="1"/>
</dbReference>
<proteinExistence type="inferred from homology"/>
<dbReference type="AlphaFoldDB" id="A0A7S0GLL9"/>
<dbReference type="HAMAP" id="MF_02087">
    <property type="entry name" value="PLP_homeostasis"/>
    <property type="match status" value="1"/>
</dbReference>
<dbReference type="CDD" id="cd06822">
    <property type="entry name" value="PLPDE_III_YBL036c_euk"/>
    <property type="match status" value="1"/>
</dbReference>
<dbReference type="FunFam" id="3.20.20.10:FF:000018">
    <property type="entry name" value="Pyridoxal phosphate homeostasis protein"/>
    <property type="match status" value="1"/>
</dbReference>